<feature type="region of interest" description="Disordered" evidence="1">
    <location>
        <begin position="52"/>
        <end position="82"/>
    </location>
</feature>
<dbReference type="Gene3D" id="3.40.50.300">
    <property type="entry name" value="P-loop containing nucleotide triphosphate hydrolases"/>
    <property type="match status" value="2"/>
</dbReference>
<dbReference type="AlphaFoldDB" id="S2WMG8"/>
<feature type="region of interest" description="Disordered" evidence="1">
    <location>
        <begin position="549"/>
        <end position="620"/>
    </location>
</feature>
<dbReference type="STRING" id="883161.HMPREF9306_00278"/>
<protein>
    <recommendedName>
        <fullName evidence="2">Helicase HerA-like C-terminal domain-containing protein</fullName>
    </recommendedName>
</protein>
<dbReference type="PANTHER" id="PTHR30121">
    <property type="entry name" value="UNCHARACTERIZED PROTEIN YJGR-RELATED"/>
    <property type="match status" value="1"/>
</dbReference>
<accession>S2WMG8</accession>
<feature type="domain" description="Helicase HerA-like C-terminal" evidence="2">
    <location>
        <begin position="115"/>
        <end position="617"/>
    </location>
</feature>
<dbReference type="SUPFAM" id="SSF52540">
    <property type="entry name" value="P-loop containing nucleoside triphosphate hydrolases"/>
    <property type="match status" value="1"/>
</dbReference>
<proteinExistence type="predicted"/>
<evidence type="ECO:0000313" key="3">
    <source>
        <dbReference type="EMBL" id="EPD33862.1"/>
    </source>
</evidence>
<dbReference type="Pfam" id="PF05872">
    <property type="entry name" value="HerA_C"/>
    <property type="match status" value="1"/>
</dbReference>
<dbReference type="Proteomes" id="UP000014417">
    <property type="component" value="Unassembled WGS sequence"/>
</dbReference>
<name>S2WMG8_9ACTN</name>
<comment type="caution">
    <text evidence="3">The sequence shown here is derived from an EMBL/GenBank/DDBJ whole genome shotgun (WGS) entry which is preliminary data.</text>
</comment>
<dbReference type="InterPro" id="IPR033186">
    <property type="entry name" value="HerA_C"/>
</dbReference>
<feature type="compositionally biased region" description="Basic and acidic residues" evidence="1">
    <location>
        <begin position="54"/>
        <end position="66"/>
    </location>
</feature>
<feature type="compositionally biased region" description="Basic and acidic residues" evidence="1">
    <location>
        <begin position="549"/>
        <end position="590"/>
    </location>
</feature>
<evidence type="ECO:0000259" key="2">
    <source>
        <dbReference type="Pfam" id="PF05872"/>
    </source>
</evidence>
<dbReference type="PATRIC" id="fig|883161.3.peg.281"/>
<dbReference type="InterPro" id="IPR051162">
    <property type="entry name" value="T4SS_component"/>
</dbReference>
<evidence type="ECO:0000256" key="1">
    <source>
        <dbReference type="SAM" id="MobiDB-lite"/>
    </source>
</evidence>
<dbReference type="EMBL" id="AGZR01000003">
    <property type="protein sequence ID" value="EPD33862.1"/>
    <property type="molecule type" value="Genomic_DNA"/>
</dbReference>
<reference evidence="3 4" key="1">
    <citation type="submission" date="2013-04" db="EMBL/GenBank/DDBJ databases">
        <title>The Genome Sequence of Propionimicrobium lymphophilum ACS-093-V-SCH5.</title>
        <authorList>
            <consortium name="The Broad Institute Genomics Platform"/>
            <person name="Earl A."/>
            <person name="Ward D."/>
            <person name="Feldgarden M."/>
            <person name="Gevers D."/>
            <person name="Saerens B."/>
            <person name="Vaneechoutte M."/>
            <person name="Walker B."/>
            <person name="Young S."/>
            <person name="Zeng Q."/>
            <person name="Gargeya S."/>
            <person name="Fitzgerald M."/>
            <person name="Haas B."/>
            <person name="Abouelleil A."/>
            <person name="Allen A.W."/>
            <person name="Alvarado L."/>
            <person name="Arachchi H.M."/>
            <person name="Berlin A.M."/>
            <person name="Chapman S.B."/>
            <person name="Gainer-Dewar J."/>
            <person name="Goldberg J."/>
            <person name="Griggs A."/>
            <person name="Gujja S."/>
            <person name="Hansen M."/>
            <person name="Howarth C."/>
            <person name="Imamovic A."/>
            <person name="Ireland A."/>
            <person name="Larimer J."/>
            <person name="McCowan C."/>
            <person name="Murphy C."/>
            <person name="Pearson M."/>
            <person name="Poon T.W."/>
            <person name="Priest M."/>
            <person name="Roberts A."/>
            <person name="Saif S."/>
            <person name="Shea T."/>
            <person name="Sisk P."/>
            <person name="Sykes S."/>
            <person name="Wortman J."/>
            <person name="Nusbaum C."/>
            <person name="Birren B."/>
        </authorList>
    </citation>
    <scope>NUCLEOTIDE SEQUENCE [LARGE SCALE GENOMIC DNA]</scope>
    <source>
        <strain evidence="3 4">ACS-093-V-SCH5</strain>
    </source>
</reference>
<keyword evidence="4" id="KW-1185">Reference proteome</keyword>
<dbReference type="InterPro" id="IPR027417">
    <property type="entry name" value="P-loop_NTPase"/>
</dbReference>
<dbReference type="PANTHER" id="PTHR30121:SF6">
    <property type="entry name" value="SLR6007 PROTEIN"/>
    <property type="match status" value="1"/>
</dbReference>
<dbReference type="HOGENOM" id="CLU_028164_2_0_11"/>
<gene>
    <name evidence="3" type="ORF">HMPREF9306_00278</name>
</gene>
<evidence type="ECO:0000313" key="4">
    <source>
        <dbReference type="Proteomes" id="UP000014417"/>
    </source>
</evidence>
<organism evidence="3 4">
    <name type="scientific">Propionimicrobium lymphophilum ACS-093-V-SCH5</name>
    <dbReference type="NCBI Taxonomy" id="883161"/>
    <lineage>
        <taxon>Bacteria</taxon>
        <taxon>Bacillati</taxon>
        <taxon>Actinomycetota</taxon>
        <taxon>Actinomycetes</taxon>
        <taxon>Propionibacteriales</taxon>
        <taxon>Propionibacteriaceae</taxon>
        <taxon>Propionimicrobium</taxon>
    </lineage>
</organism>
<sequence length="620" mass="65564">MGCSKLLVVSENQDLEAQLAVARAEAAEAEAAAAKAKAEAAAARLAALEAQAKNAEKGSSDVETPKQEAPAEAQNSAQPAEDVSDFASQIASAYKFDSASIPFGTLLEDGKQVPGVNAKIPLSTLNRHMLVAGATGSGKTRTLQLLAEGLSAAGTPTVLVDVKGDLTGLAVPGSSSEKLLARTSANGQAWAPAQFPVELLTPAGADAPVPGAFVRTRISSFGPLLLARALGLNSTQEQALQLIFSWADKNGLELVDLGDLRSVVAFLTSPEGKSELATLGGVGPATAGVIQRALTALESQGADKFFGEPSFETAQFLRTAPDGKGVISLLEVGDMSSRPALISALIMWLLAELFQDLPEVGDLEQPKLAFVFDEAHLLFTDATKEFVRQVVHTVRLIRSKGVSVIFVTQTPNDIPSEVLAQLGGRIQHALRAVTPQDQRNLKEAVKTFPATDLDLAEILTNLGTGEAVITVLGKKDRPTPVAPFSIWAPASVMGAAGSAKIDQLVNSSQLYARFKDPVDPRSATEVLAERAEQAKAQAEAAERAAQEAKEAEKAAKEQAKAQAAEEARLRKEAERAQKREQAEKERRARQAESVVTNVLRSAGRTLGREITRSIFGTRRR</sequence>